<evidence type="ECO:0000256" key="4">
    <source>
        <dbReference type="ARBA" id="ARBA00022679"/>
    </source>
</evidence>
<dbReference type="Gene3D" id="3.90.1150.10">
    <property type="entry name" value="Aspartate Aminotransferase, domain 1"/>
    <property type="match status" value="1"/>
</dbReference>
<name>A0A923HD59_9FLAO</name>
<dbReference type="InterPro" id="IPR050596">
    <property type="entry name" value="AspAT/PAT-like"/>
</dbReference>
<proteinExistence type="inferred from homology"/>
<comment type="similarity">
    <text evidence="2 6">Belongs to the class-I pyridoxal-phosphate-dependent aminotransferase family.</text>
</comment>
<keyword evidence="5" id="KW-0663">Pyridoxal phosphate</keyword>
<evidence type="ECO:0000259" key="7">
    <source>
        <dbReference type="Pfam" id="PF00155"/>
    </source>
</evidence>
<evidence type="ECO:0000256" key="2">
    <source>
        <dbReference type="ARBA" id="ARBA00007441"/>
    </source>
</evidence>
<dbReference type="EMBL" id="JACNMF010000001">
    <property type="protein sequence ID" value="MBC3757260.1"/>
    <property type="molecule type" value="Genomic_DNA"/>
</dbReference>
<evidence type="ECO:0000256" key="1">
    <source>
        <dbReference type="ARBA" id="ARBA00001933"/>
    </source>
</evidence>
<dbReference type="Gene3D" id="3.40.640.10">
    <property type="entry name" value="Type I PLP-dependent aspartate aminotransferase-like (Major domain)"/>
    <property type="match status" value="1"/>
</dbReference>
<keyword evidence="4 6" id="KW-0808">Transferase</keyword>
<evidence type="ECO:0000256" key="6">
    <source>
        <dbReference type="RuleBase" id="RU000481"/>
    </source>
</evidence>
<keyword evidence="9" id="KW-1185">Reference proteome</keyword>
<dbReference type="SUPFAM" id="SSF53383">
    <property type="entry name" value="PLP-dependent transferases"/>
    <property type="match status" value="1"/>
</dbReference>
<keyword evidence="3 6" id="KW-0032">Aminotransferase</keyword>
<comment type="cofactor">
    <cofactor evidence="1 6">
        <name>pyridoxal 5'-phosphate</name>
        <dbReference type="ChEBI" id="CHEBI:597326"/>
    </cofactor>
</comment>
<accession>A0A923HD59</accession>
<dbReference type="Proteomes" id="UP000656244">
    <property type="component" value="Unassembled WGS sequence"/>
</dbReference>
<dbReference type="InterPro" id="IPR004839">
    <property type="entry name" value="Aminotransferase_I/II_large"/>
</dbReference>
<dbReference type="AlphaFoldDB" id="A0A923HD59"/>
<comment type="caution">
    <text evidence="8">The sequence shown here is derived from an EMBL/GenBank/DDBJ whole genome shotgun (WGS) entry which is preliminary data.</text>
</comment>
<dbReference type="FunFam" id="3.40.640.10:FF:000033">
    <property type="entry name" value="Aspartate aminotransferase"/>
    <property type="match status" value="1"/>
</dbReference>
<dbReference type="RefSeq" id="WP_186558257.1">
    <property type="nucleotide sequence ID" value="NZ_JACNMF010000001.1"/>
</dbReference>
<dbReference type="InterPro" id="IPR015421">
    <property type="entry name" value="PyrdxlP-dep_Trfase_major"/>
</dbReference>
<evidence type="ECO:0000313" key="9">
    <source>
        <dbReference type="Proteomes" id="UP000656244"/>
    </source>
</evidence>
<dbReference type="InterPro" id="IPR015422">
    <property type="entry name" value="PyrdxlP-dep_Trfase_small"/>
</dbReference>
<dbReference type="InterPro" id="IPR015424">
    <property type="entry name" value="PyrdxlP-dep_Trfase"/>
</dbReference>
<protein>
    <recommendedName>
        <fullName evidence="6">Aminotransferase</fullName>
        <ecNumber evidence="6">2.6.1.-</ecNumber>
    </recommendedName>
</protein>
<dbReference type="GO" id="GO:0006520">
    <property type="term" value="P:amino acid metabolic process"/>
    <property type="evidence" value="ECO:0007669"/>
    <property type="project" value="InterPro"/>
</dbReference>
<dbReference type="InterPro" id="IPR004838">
    <property type="entry name" value="NHTrfase_class1_PyrdxlP-BS"/>
</dbReference>
<gene>
    <name evidence="8" type="ORF">H7U19_02515</name>
</gene>
<evidence type="ECO:0000256" key="5">
    <source>
        <dbReference type="ARBA" id="ARBA00022898"/>
    </source>
</evidence>
<sequence>MQLLSDRILSMSTSATLAMAAKARELRGEGKDIIGLSLGEPDFKVPDFIKDAAIQAINDGYNSYTPVDGYGELKEAVITKFKRDNNLTYTPAQVVVSTGAKQALFNVAGVMLNDGDEVVLPCPYWVSYADIVKLFGGVPVEVETSIDTDFKMTAEQLEASITPKTKMMWFSSPCNPSGSVYSKEELKALVDVLAKYPEIYVVSDEIYEHINYGKGHTSIAEFPEMYDRTITVNGVSKAFAMTGWRIGFIGAPEKIARACNKLQGQSTSGTNCIAQRAVITALMEPPSRVQYMIDTFKGRRDLILDLLNDIEGFQTNTPDGAFYVFPDISHFFGKTLRGKTINNATDFSLYLLEEALVATVTGDAFGNPDCIRISYAASQDEIVEAIKRIKEVVS</sequence>
<dbReference type="PANTHER" id="PTHR46383">
    <property type="entry name" value="ASPARTATE AMINOTRANSFERASE"/>
    <property type="match status" value="1"/>
</dbReference>
<dbReference type="GO" id="GO:0008483">
    <property type="term" value="F:transaminase activity"/>
    <property type="evidence" value="ECO:0007669"/>
    <property type="project" value="UniProtKB-KW"/>
</dbReference>
<evidence type="ECO:0000313" key="8">
    <source>
        <dbReference type="EMBL" id="MBC3757260.1"/>
    </source>
</evidence>
<dbReference type="GO" id="GO:0030170">
    <property type="term" value="F:pyridoxal phosphate binding"/>
    <property type="evidence" value="ECO:0007669"/>
    <property type="project" value="InterPro"/>
</dbReference>
<dbReference type="PROSITE" id="PS00105">
    <property type="entry name" value="AA_TRANSFER_CLASS_1"/>
    <property type="match status" value="1"/>
</dbReference>
<feature type="domain" description="Aminotransferase class I/classII large" evidence="7">
    <location>
        <begin position="31"/>
        <end position="389"/>
    </location>
</feature>
<dbReference type="PANTHER" id="PTHR46383:SF1">
    <property type="entry name" value="ASPARTATE AMINOTRANSFERASE"/>
    <property type="match status" value="1"/>
</dbReference>
<evidence type="ECO:0000256" key="3">
    <source>
        <dbReference type="ARBA" id="ARBA00022576"/>
    </source>
</evidence>
<organism evidence="8 9">
    <name type="scientific">Hyunsoonleella aquatilis</name>
    <dbReference type="NCBI Taxonomy" id="2762758"/>
    <lineage>
        <taxon>Bacteria</taxon>
        <taxon>Pseudomonadati</taxon>
        <taxon>Bacteroidota</taxon>
        <taxon>Flavobacteriia</taxon>
        <taxon>Flavobacteriales</taxon>
        <taxon>Flavobacteriaceae</taxon>
    </lineage>
</organism>
<dbReference type="Pfam" id="PF00155">
    <property type="entry name" value="Aminotran_1_2"/>
    <property type="match status" value="1"/>
</dbReference>
<dbReference type="EC" id="2.6.1.-" evidence="6"/>
<reference evidence="8" key="1">
    <citation type="submission" date="2020-08" db="EMBL/GenBank/DDBJ databases">
        <title>Hyunsoonleella sp. strain SJ7 genome sequencing and assembly.</title>
        <authorList>
            <person name="Kim I."/>
        </authorList>
    </citation>
    <scope>NUCLEOTIDE SEQUENCE</scope>
    <source>
        <strain evidence="8">SJ7</strain>
    </source>
</reference>
<dbReference type="CDD" id="cd00609">
    <property type="entry name" value="AAT_like"/>
    <property type="match status" value="1"/>
</dbReference>